<feature type="compositionally biased region" description="Polar residues" evidence="2">
    <location>
        <begin position="1686"/>
        <end position="1710"/>
    </location>
</feature>
<dbReference type="EMBL" id="OW240914">
    <property type="protein sequence ID" value="CAH2273416.1"/>
    <property type="molecule type" value="Genomic_DNA"/>
</dbReference>
<feature type="compositionally biased region" description="Basic and acidic residues" evidence="2">
    <location>
        <begin position="1015"/>
        <end position="1028"/>
    </location>
</feature>
<feature type="compositionally biased region" description="Polar residues" evidence="2">
    <location>
        <begin position="1359"/>
        <end position="1370"/>
    </location>
</feature>
<feature type="compositionally biased region" description="Basic and acidic residues" evidence="2">
    <location>
        <begin position="1511"/>
        <end position="1525"/>
    </location>
</feature>
<feature type="coiled-coil region" evidence="1">
    <location>
        <begin position="207"/>
        <end position="322"/>
    </location>
</feature>
<feature type="compositionally biased region" description="Polar residues" evidence="2">
    <location>
        <begin position="1111"/>
        <end position="1125"/>
    </location>
</feature>
<feature type="compositionally biased region" description="Polar residues" evidence="2">
    <location>
        <begin position="1135"/>
        <end position="1155"/>
    </location>
</feature>
<feature type="region of interest" description="Disordered" evidence="2">
    <location>
        <begin position="1105"/>
        <end position="1248"/>
    </location>
</feature>
<feature type="coiled-coil region" evidence="1">
    <location>
        <begin position="1447"/>
        <end position="1474"/>
    </location>
</feature>
<feature type="compositionally biased region" description="Polar residues" evidence="2">
    <location>
        <begin position="887"/>
        <end position="898"/>
    </location>
</feature>
<evidence type="ECO:0000313" key="3">
    <source>
        <dbReference type="EMBL" id="CAH2273416.1"/>
    </source>
</evidence>
<feature type="compositionally biased region" description="Basic and acidic residues" evidence="2">
    <location>
        <begin position="1039"/>
        <end position="1053"/>
    </location>
</feature>
<reference evidence="3" key="1">
    <citation type="submission" date="2022-03" db="EMBL/GenBank/DDBJ databases">
        <authorList>
            <person name="Alioto T."/>
            <person name="Alioto T."/>
            <person name="Gomez Garrido J."/>
        </authorList>
    </citation>
    <scope>NUCLEOTIDE SEQUENCE</scope>
</reference>
<feature type="coiled-coil region" evidence="1">
    <location>
        <begin position="365"/>
        <end position="392"/>
    </location>
</feature>
<organism evidence="3 4">
    <name type="scientific">Pelobates cultripes</name>
    <name type="common">Western spadefoot toad</name>
    <dbReference type="NCBI Taxonomy" id="61616"/>
    <lineage>
        <taxon>Eukaryota</taxon>
        <taxon>Metazoa</taxon>
        <taxon>Chordata</taxon>
        <taxon>Craniata</taxon>
        <taxon>Vertebrata</taxon>
        <taxon>Euteleostomi</taxon>
        <taxon>Amphibia</taxon>
        <taxon>Batrachia</taxon>
        <taxon>Anura</taxon>
        <taxon>Pelobatoidea</taxon>
        <taxon>Pelobatidae</taxon>
        <taxon>Pelobates</taxon>
    </lineage>
</organism>
<feature type="region of interest" description="Disordered" evidence="2">
    <location>
        <begin position="1015"/>
        <end position="1053"/>
    </location>
</feature>
<accession>A0AAD1RKX1</accession>
<dbReference type="Proteomes" id="UP001295444">
    <property type="component" value="Chromosome 03"/>
</dbReference>
<feature type="compositionally biased region" description="Polar residues" evidence="2">
    <location>
        <begin position="1636"/>
        <end position="1654"/>
    </location>
</feature>
<feature type="region of interest" description="Disordered" evidence="2">
    <location>
        <begin position="1487"/>
        <end position="1525"/>
    </location>
</feature>
<feature type="coiled-coil region" evidence="1">
    <location>
        <begin position="498"/>
        <end position="653"/>
    </location>
</feature>
<feature type="region of interest" description="Disordered" evidence="2">
    <location>
        <begin position="1359"/>
        <end position="1380"/>
    </location>
</feature>
<evidence type="ECO:0000256" key="1">
    <source>
        <dbReference type="SAM" id="Coils"/>
    </source>
</evidence>
<feature type="coiled-coil region" evidence="1">
    <location>
        <begin position="805"/>
        <end position="867"/>
    </location>
</feature>
<evidence type="ECO:0000256" key="2">
    <source>
        <dbReference type="SAM" id="MobiDB-lite"/>
    </source>
</evidence>
<name>A0AAD1RKX1_PELCU</name>
<protein>
    <submittedName>
        <fullName evidence="3">Uncharacterized protein</fullName>
    </submittedName>
</protein>
<feature type="coiled-coil region" evidence="1">
    <location>
        <begin position="678"/>
        <end position="775"/>
    </location>
</feature>
<feature type="region of interest" description="Disordered" evidence="2">
    <location>
        <begin position="887"/>
        <end position="908"/>
    </location>
</feature>
<sequence length="1735" mass="197477">MSYRVCNGYIGLPSRYDPGGGHQYHVDTGRRSPRWVSKDITNSRHGMESPRPFALSELERNIEAASHLESEFLNGQWRDYNRSTISPRQADRSRSVSPLRGIHSLECSSKLPVGTDYIRNVSSPPLSRRNSLSRLPTWSPDESILESSLNRRGWSGSEVDLRASLTESAQKRADLVQCLRDAQGQLEGQSDELRKRDKELEFSRAKIELLAVKQKQLESSISQLEKEKGWLEVSRYEDKKQRGELQDRIVNLEMEVMKAKSSLENLNYDNLFGTQKNTTENNEMIQDLKTARENLLYFRNRVKVLEAEKNQAVEELRTLRQGSQTALSHTNEANQRVTETMQAHHSMHEELTDLQMKYSSTNLEKELLSSKVMRLEEKVSDLDVRLKLAQTDRERFLQEKLSLHRRTQELMLELERAKMGREGFNDQVSDLHIELVSAKAQANRQDQEKVQMKEELVLLKQVNEKLTVDLGQTQEKLQVCMSELHQIQAEHKISNNLTAALEAERAQLLAEKQLLESSMENEEESESVLELRSSHEQLQEERDALRTHCNTLEVALEQAHEQMGSQIQEQQQVAIYWKERWQETALNLKNTEERLEHASSQCQKAADQNTGLLEDRGILQLDTEELSELRMTVSSLQEEIHLLQKQLKEQSESHQSQHLQSHLLSTGMENGSVLRIELNACKQQLELERSRREALQQRIGELEAKLRTEEKNGENHPHILDSHSLLFQSERTSSPELRSQIENLQQELEKEREAVMQKEELIFTLREEVEELKHKKPGDIKASLEEVDSDLVEVRKELQKVWDMLKTKGTELEEQSQELKSARSQYTECSAENVRLEQLVASLQKQLEGSKETVRHLQQKREMEKTEMDIERSSMELKLAEMHGQTDTASSTAVHQPPQTGPRRWSPVGAQAADGAQKCARCDAFLLQLDKTIKGCQGCNVELEEEKTQMLASLHQLQGILKNSSKQTKVNEQVAQILQADNESLKKQYRSVTEQLKGLFKEKINLTKAYNKLPKEEKSEENWAEKSKMVKNVQSSIQDQEKRQEELGKERDRLQEDLIKTHNKDIRSLQRQLEEKSNKISSMTSEIKMLHERNDSLMKAKLRFQQQVQQIRSTSQLGHGSNRTDPTVPRLSGSPIDTSPNNGAEHTLSGSQESLVPSAGTRASLRSPSEGSWTASSQNSRPGTPIHFSVTPPASPMRLNPPGTMVKSWKRSTEGSPLSPRSQADSECTNDTQGSHTPREVEELKHKKPGDIKASLEEVDSDLVEVRKELQKVWDMLKTKGTELEEQSQELKSARSQYTECSAENVRLEQLVASLQKQLEGSKETVRHLQQKREMEKTEMDIERSSMELKLAEMHGQTDTASSTAVHQPPQTGPRRWSPVGAQAADGAQKCARCDAFLLQLDKTIKGCQGCNVELEEEKTQMLASLHQLQGILKNSSKQTKVNEQVAQILQADNESLKKQYRSVTEQLKGLFKEKINLTKAYNKLPKEEKSEENWAEKSKMVKNVQSSIQDQEKRQEELGKERDRLQEDLIKTHNKDIRSLQRQLEEKSNKISSMTSEIKMLHERNDSLMKAKLRFQQQVQQIRSTSQLGHGSNRTDPTVPRLSGSPIDTSPNNGAEHTLSGSQESLVPSAGTRASLRSPSEGSWTASSQNSRPGTPIHFSVTPPASPMRLNPPGTMVKSWKRSTEGSPLSPRSQADSECTNDTQGSHTPRVSALLSPRPYNAQKTNQIFKFGDN</sequence>
<feature type="compositionally biased region" description="Polar residues" evidence="2">
    <location>
        <begin position="1607"/>
        <end position="1627"/>
    </location>
</feature>
<feature type="coiled-coil region" evidence="1">
    <location>
        <begin position="975"/>
        <end position="1002"/>
    </location>
</feature>
<gene>
    <name evidence="3" type="ORF">PECUL_23A005738</name>
</gene>
<feature type="coiled-coil region" evidence="1">
    <location>
        <begin position="1277"/>
        <end position="1339"/>
    </location>
</feature>
<dbReference type="PANTHER" id="PTHR19327:SF0">
    <property type="entry name" value="GOLGIN SUBFAMILY A MEMBER 4"/>
    <property type="match status" value="1"/>
</dbReference>
<proteinExistence type="predicted"/>
<feature type="compositionally biased region" description="Polar residues" evidence="2">
    <location>
        <begin position="1214"/>
        <end position="1236"/>
    </location>
</feature>
<feature type="compositionally biased region" description="Polar residues" evidence="2">
    <location>
        <begin position="1583"/>
        <end position="1597"/>
    </location>
</feature>
<evidence type="ECO:0000313" key="4">
    <source>
        <dbReference type="Proteomes" id="UP001295444"/>
    </source>
</evidence>
<feature type="compositionally biased region" description="Polar residues" evidence="2">
    <location>
        <begin position="1164"/>
        <end position="1182"/>
    </location>
</feature>
<feature type="region of interest" description="Disordered" evidence="2">
    <location>
        <begin position="1577"/>
        <end position="1735"/>
    </location>
</feature>
<feature type="compositionally biased region" description="Basic and acidic residues" evidence="2">
    <location>
        <begin position="1487"/>
        <end position="1500"/>
    </location>
</feature>
<feature type="compositionally biased region" description="Basic and acidic residues" evidence="2">
    <location>
        <begin position="1237"/>
        <end position="1248"/>
    </location>
</feature>
<keyword evidence="1" id="KW-0175">Coiled coil</keyword>
<dbReference type="PANTHER" id="PTHR19327">
    <property type="entry name" value="GOLGIN"/>
    <property type="match status" value="1"/>
</dbReference>
<keyword evidence="4" id="KW-1185">Reference proteome</keyword>